<dbReference type="Proteomes" id="UP000299102">
    <property type="component" value="Unassembled WGS sequence"/>
</dbReference>
<evidence type="ECO:0000313" key="3">
    <source>
        <dbReference type="EMBL" id="GBP24263.1"/>
    </source>
</evidence>
<dbReference type="EMBL" id="BGZK01000159">
    <property type="protein sequence ID" value="GBP24263.1"/>
    <property type="molecule type" value="Genomic_DNA"/>
</dbReference>
<evidence type="ECO:0000313" key="4">
    <source>
        <dbReference type="Proteomes" id="UP000299102"/>
    </source>
</evidence>
<keyword evidence="2" id="KW-0472">Membrane</keyword>
<feature type="region of interest" description="Disordered" evidence="1">
    <location>
        <begin position="88"/>
        <end position="112"/>
    </location>
</feature>
<protein>
    <submittedName>
        <fullName evidence="3">Uncharacterized protein</fullName>
    </submittedName>
</protein>
<gene>
    <name evidence="3" type="ORF">EVAR_80116_1</name>
</gene>
<comment type="caution">
    <text evidence="3">The sequence shown here is derived from an EMBL/GenBank/DDBJ whole genome shotgun (WGS) entry which is preliminary data.</text>
</comment>
<feature type="region of interest" description="Disordered" evidence="1">
    <location>
        <begin position="24"/>
        <end position="44"/>
    </location>
</feature>
<organism evidence="3 4">
    <name type="scientific">Eumeta variegata</name>
    <name type="common">Bagworm moth</name>
    <name type="synonym">Eumeta japonica</name>
    <dbReference type="NCBI Taxonomy" id="151549"/>
    <lineage>
        <taxon>Eukaryota</taxon>
        <taxon>Metazoa</taxon>
        <taxon>Ecdysozoa</taxon>
        <taxon>Arthropoda</taxon>
        <taxon>Hexapoda</taxon>
        <taxon>Insecta</taxon>
        <taxon>Pterygota</taxon>
        <taxon>Neoptera</taxon>
        <taxon>Endopterygota</taxon>
        <taxon>Lepidoptera</taxon>
        <taxon>Glossata</taxon>
        <taxon>Ditrysia</taxon>
        <taxon>Tineoidea</taxon>
        <taxon>Psychidae</taxon>
        <taxon>Oiketicinae</taxon>
        <taxon>Eumeta</taxon>
    </lineage>
</organism>
<keyword evidence="2" id="KW-1133">Transmembrane helix</keyword>
<accession>A0A4C1UCP5</accession>
<evidence type="ECO:0000256" key="2">
    <source>
        <dbReference type="SAM" id="Phobius"/>
    </source>
</evidence>
<keyword evidence="2" id="KW-0812">Transmembrane</keyword>
<feature type="transmembrane region" description="Helical" evidence="2">
    <location>
        <begin position="141"/>
        <end position="161"/>
    </location>
</feature>
<evidence type="ECO:0000256" key="1">
    <source>
        <dbReference type="SAM" id="MobiDB-lite"/>
    </source>
</evidence>
<dbReference type="AlphaFoldDB" id="A0A4C1UCP5"/>
<proteinExistence type="predicted"/>
<keyword evidence="4" id="KW-1185">Reference proteome</keyword>
<reference evidence="3 4" key="1">
    <citation type="journal article" date="2019" name="Commun. Biol.">
        <title>The bagworm genome reveals a unique fibroin gene that provides high tensile strength.</title>
        <authorList>
            <person name="Kono N."/>
            <person name="Nakamura H."/>
            <person name="Ohtoshi R."/>
            <person name="Tomita M."/>
            <person name="Numata K."/>
            <person name="Arakawa K."/>
        </authorList>
    </citation>
    <scope>NUCLEOTIDE SEQUENCE [LARGE SCALE GENOMIC DNA]</scope>
</reference>
<feature type="compositionally biased region" description="Pro residues" evidence="1">
    <location>
        <begin position="25"/>
        <end position="38"/>
    </location>
</feature>
<name>A0A4C1UCP5_EUMVA</name>
<sequence length="314" mass="34452">MINTPLYKCSNFIITTIEHSVFRSPVPPAPPHGPPPPSRSSVTNTSLSFAPARFTAHTSTGFPIRIVIAGHRISHSLDETMAFPFYRSLDDPQGKPATKQVKGPHSSRSRRRRRAAAIYLPMAGARAVALRSCAGRATHKILVLALLVVIWGLPTIVTTYAETQTGDSSGTPSETSPVRCAASRVRIKWIDVRRAGKCRRIGVSELGAGNTPAAAKSRYIDLERVSNLKGGTTYPSYGHADPLRYRMTTWVFNDSRIRFLLLEMAIHTLYNLATTHSLPPTLASPTGTRPWQARPVTAPPTQYGVFKLKFRGNN</sequence>